<reference evidence="2" key="1">
    <citation type="journal article" date="2019" name="Int. J. Syst. Evol. Microbiol.">
        <title>The Global Catalogue of Microorganisms (GCM) 10K type strain sequencing project: providing services to taxonomists for standard genome sequencing and annotation.</title>
        <authorList>
            <consortium name="The Broad Institute Genomics Platform"/>
            <consortium name="The Broad Institute Genome Sequencing Center for Infectious Disease"/>
            <person name="Wu L."/>
            <person name="Ma J."/>
        </authorList>
    </citation>
    <scope>NUCLEOTIDE SEQUENCE [LARGE SCALE GENOMIC DNA]</scope>
    <source>
        <strain evidence="2">NBRC 101365</strain>
    </source>
</reference>
<organism evidence="1 2">
    <name type="scientific">Labrys miyagiensis</name>
    <dbReference type="NCBI Taxonomy" id="346912"/>
    <lineage>
        <taxon>Bacteria</taxon>
        <taxon>Pseudomonadati</taxon>
        <taxon>Pseudomonadota</taxon>
        <taxon>Alphaproteobacteria</taxon>
        <taxon>Hyphomicrobiales</taxon>
        <taxon>Xanthobacteraceae</taxon>
        <taxon>Labrys</taxon>
    </lineage>
</organism>
<dbReference type="Proteomes" id="UP001156882">
    <property type="component" value="Unassembled WGS sequence"/>
</dbReference>
<protein>
    <recommendedName>
        <fullName evidence="3">Transcriptional regulator</fullName>
    </recommendedName>
</protein>
<evidence type="ECO:0000313" key="1">
    <source>
        <dbReference type="EMBL" id="GLS24276.1"/>
    </source>
</evidence>
<gene>
    <name evidence="1" type="ORF">GCM10007874_72980</name>
</gene>
<evidence type="ECO:0008006" key="3">
    <source>
        <dbReference type="Google" id="ProtNLM"/>
    </source>
</evidence>
<dbReference type="EMBL" id="BSPC01000101">
    <property type="protein sequence ID" value="GLS24276.1"/>
    <property type="molecule type" value="Genomic_DNA"/>
</dbReference>
<proteinExistence type="predicted"/>
<dbReference type="Gene3D" id="1.10.260.40">
    <property type="entry name" value="lambda repressor-like DNA-binding domains"/>
    <property type="match status" value="1"/>
</dbReference>
<dbReference type="InterPro" id="IPR001387">
    <property type="entry name" value="Cro/C1-type_HTH"/>
</dbReference>
<accession>A0ABQ6D191</accession>
<sequence length="74" mass="8088">MTPLQCKMARTALGWGVIDLAREAHVSTQTVVRFERGDQLKNHTVDNLQSAMENAGIQFIPENGGGVGVRLKKP</sequence>
<dbReference type="InterPro" id="IPR010982">
    <property type="entry name" value="Lambda_DNA-bd_dom_sf"/>
</dbReference>
<dbReference type="RefSeq" id="WP_284317194.1">
    <property type="nucleotide sequence ID" value="NZ_BSPC01000101.1"/>
</dbReference>
<comment type="caution">
    <text evidence="1">The sequence shown here is derived from an EMBL/GenBank/DDBJ whole genome shotgun (WGS) entry which is preliminary data.</text>
</comment>
<name>A0ABQ6D191_9HYPH</name>
<keyword evidence="2" id="KW-1185">Reference proteome</keyword>
<dbReference type="CDD" id="cd00093">
    <property type="entry name" value="HTH_XRE"/>
    <property type="match status" value="1"/>
</dbReference>
<evidence type="ECO:0000313" key="2">
    <source>
        <dbReference type="Proteomes" id="UP001156882"/>
    </source>
</evidence>
<dbReference type="SUPFAM" id="SSF47413">
    <property type="entry name" value="lambda repressor-like DNA-binding domains"/>
    <property type="match status" value="1"/>
</dbReference>